<dbReference type="Proteomes" id="UP000001628">
    <property type="component" value="Unassembled WGS sequence"/>
</dbReference>
<dbReference type="GeneID" id="22585797"/>
<dbReference type="KEGG" id="pbn:PADG_07270"/>
<evidence type="ECO:0000256" key="1">
    <source>
        <dbReference type="SAM" id="MobiDB-lite"/>
    </source>
</evidence>
<name>C1GJ34_PARBD</name>
<evidence type="ECO:0000313" key="3">
    <source>
        <dbReference type="Proteomes" id="UP000001628"/>
    </source>
</evidence>
<reference evidence="2 3" key="1">
    <citation type="journal article" date="2011" name="PLoS Genet.">
        <title>Comparative genomic analysis of human fungal pathogens causing paracoccidioidomycosis.</title>
        <authorList>
            <person name="Desjardins C.A."/>
            <person name="Champion M.D."/>
            <person name="Holder J.W."/>
            <person name="Muszewska A."/>
            <person name="Goldberg J."/>
            <person name="Bailao A.M."/>
            <person name="Brigido M.M."/>
            <person name="Ferreira M.E."/>
            <person name="Garcia A.M."/>
            <person name="Grynberg M."/>
            <person name="Gujja S."/>
            <person name="Heiman D.I."/>
            <person name="Henn M.R."/>
            <person name="Kodira C.D."/>
            <person name="Leon-Narvaez H."/>
            <person name="Longo L.V."/>
            <person name="Ma L.J."/>
            <person name="Malavazi I."/>
            <person name="Matsuo A.L."/>
            <person name="Morais F.V."/>
            <person name="Pereira M."/>
            <person name="Rodriguez-Brito S."/>
            <person name="Sakthikumar S."/>
            <person name="Salem-Izacc S.M."/>
            <person name="Sykes S.M."/>
            <person name="Teixeira M.M."/>
            <person name="Vallejo M.C."/>
            <person name="Walter M.E."/>
            <person name="Yandava C."/>
            <person name="Young S."/>
            <person name="Zeng Q."/>
            <person name="Zucker J."/>
            <person name="Felipe M.S."/>
            <person name="Goldman G.H."/>
            <person name="Haas B.J."/>
            <person name="McEwen J.G."/>
            <person name="Nino-Vega G."/>
            <person name="Puccia R."/>
            <person name="San-Blas G."/>
            <person name="Soares C.M."/>
            <person name="Birren B.W."/>
            <person name="Cuomo C.A."/>
        </authorList>
    </citation>
    <scope>NUCLEOTIDE SEQUENCE [LARGE SCALE GENOMIC DNA]</scope>
    <source>
        <strain evidence="2 3">Pb18</strain>
    </source>
</reference>
<keyword evidence="3" id="KW-1185">Reference proteome</keyword>
<dbReference type="HOGENOM" id="CLU_2237378_0_0_1"/>
<feature type="compositionally biased region" description="Basic and acidic residues" evidence="1">
    <location>
        <begin position="10"/>
        <end position="23"/>
    </location>
</feature>
<feature type="compositionally biased region" description="Basic and acidic residues" evidence="1">
    <location>
        <begin position="84"/>
        <end position="105"/>
    </location>
</feature>
<dbReference type="RefSeq" id="XP_010762655.1">
    <property type="nucleotide sequence ID" value="XM_010764353.1"/>
</dbReference>
<accession>C1GJ34</accession>
<protein>
    <submittedName>
        <fullName evidence="2">Uncharacterized protein</fullName>
    </submittedName>
</protein>
<dbReference type="eggNOG" id="ENOG502RQYD">
    <property type="taxonomic scope" value="Eukaryota"/>
</dbReference>
<dbReference type="AlphaFoldDB" id="C1GJ34"/>
<gene>
    <name evidence="2" type="ORF">PADG_07270</name>
</gene>
<feature type="region of interest" description="Disordered" evidence="1">
    <location>
        <begin position="1"/>
        <end position="105"/>
    </location>
</feature>
<evidence type="ECO:0000313" key="2">
    <source>
        <dbReference type="EMBL" id="EEH42450.2"/>
    </source>
</evidence>
<proteinExistence type="predicted"/>
<sequence>MAAQPTGKTFVEESRSQTKERPHTPSRRSPRLCNEYQVPSEWDTKRRVLSPPTASRPRDTLSHELINQNQKCKHAESLQNPLERLGHPPPDEKQETENERKLIPI</sequence>
<dbReference type="InParanoid" id="C1GJ34"/>
<dbReference type="VEuPathDB" id="FungiDB:PADG_07270"/>
<dbReference type="EMBL" id="KN275967">
    <property type="protein sequence ID" value="EEH42450.2"/>
    <property type="molecule type" value="Genomic_DNA"/>
</dbReference>
<organism evidence="2 3">
    <name type="scientific">Paracoccidioides brasiliensis (strain Pb18)</name>
    <dbReference type="NCBI Taxonomy" id="502780"/>
    <lineage>
        <taxon>Eukaryota</taxon>
        <taxon>Fungi</taxon>
        <taxon>Dikarya</taxon>
        <taxon>Ascomycota</taxon>
        <taxon>Pezizomycotina</taxon>
        <taxon>Eurotiomycetes</taxon>
        <taxon>Eurotiomycetidae</taxon>
        <taxon>Onygenales</taxon>
        <taxon>Ajellomycetaceae</taxon>
        <taxon>Paracoccidioides</taxon>
    </lineage>
</organism>